<dbReference type="Pfam" id="PF00400">
    <property type="entry name" value="WD40"/>
    <property type="match status" value="1"/>
</dbReference>
<dbReference type="InterPro" id="IPR015505">
    <property type="entry name" value="Coronin"/>
</dbReference>
<dbReference type="InterPro" id="IPR015048">
    <property type="entry name" value="DUF1899"/>
</dbReference>
<evidence type="ECO:0000256" key="1">
    <source>
        <dbReference type="ARBA" id="ARBA00009482"/>
    </source>
</evidence>
<keyword evidence="5 10" id="KW-0175">Coiled coil</keyword>
<name>A0AAF0IP34_9BASI</name>
<organism evidence="13 14">
    <name type="scientific">Malassezia brasiliensis</name>
    <dbReference type="NCBI Taxonomy" id="1821822"/>
    <lineage>
        <taxon>Eukaryota</taxon>
        <taxon>Fungi</taxon>
        <taxon>Dikarya</taxon>
        <taxon>Basidiomycota</taxon>
        <taxon>Ustilaginomycotina</taxon>
        <taxon>Malasseziomycetes</taxon>
        <taxon>Malasseziales</taxon>
        <taxon>Malasseziaceae</taxon>
        <taxon>Malassezia</taxon>
    </lineage>
</organism>
<dbReference type="GO" id="GO:0051015">
    <property type="term" value="F:actin filament binding"/>
    <property type="evidence" value="ECO:0007669"/>
    <property type="project" value="TreeGrafter"/>
</dbReference>
<evidence type="ECO:0000256" key="5">
    <source>
        <dbReference type="ARBA" id="ARBA00023054"/>
    </source>
</evidence>
<evidence type="ECO:0000313" key="13">
    <source>
        <dbReference type="EMBL" id="WFC95789.1"/>
    </source>
</evidence>
<comment type="similarity">
    <text evidence="1 9">Belongs to the WD repeat coronin family.</text>
</comment>
<comment type="subunit">
    <text evidence="7">Binds to F-actin.</text>
</comment>
<feature type="compositionally biased region" description="Basic and acidic residues" evidence="11">
    <location>
        <begin position="442"/>
        <end position="508"/>
    </location>
</feature>
<evidence type="ECO:0000256" key="8">
    <source>
        <dbReference type="PROSITE-ProRule" id="PRU00221"/>
    </source>
</evidence>
<keyword evidence="4 9" id="KW-0677">Repeat</keyword>
<feature type="compositionally biased region" description="Low complexity" evidence="11">
    <location>
        <begin position="421"/>
        <end position="441"/>
    </location>
</feature>
<feature type="domain" description="DUF1899" evidence="12">
    <location>
        <begin position="4"/>
        <end position="68"/>
    </location>
</feature>
<dbReference type="PANTHER" id="PTHR10856:SF0">
    <property type="entry name" value="CORONIN"/>
    <property type="match status" value="1"/>
</dbReference>
<evidence type="ECO:0000256" key="6">
    <source>
        <dbReference type="ARBA" id="ARBA00023203"/>
    </source>
</evidence>
<dbReference type="SMART" id="SM01167">
    <property type="entry name" value="DUF1900"/>
    <property type="match status" value="1"/>
</dbReference>
<dbReference type="InterPro" id="IPR001680">
    <property type="entry name" value="WD40_rpt"/>
</dbReference>
<feature type="region of interest" description="Disordered" evidence="11">
    <location>
        <begin position="699"/>
        <end position="719"/>
    </location>
</feature>
<reference evidence="13" key="1">
    <citation type="submission" date="2023-03" db="EMBL/GenBank/DDBJ databases">
        <title>Mating type loci evolution in Malassezia.</title>
        <authorList>
            <person name="Coelho M.A."/>
        </authorList>
    </citation>
    <scope>NUCLEOTIDE SEQUENCE</scope>
    <source>
        <strain evidence="13">CBS 14135</strain>
    </source>
</reference>
<accession>A0AAF0IP34</accession>
<feature type="compositionally biased region" description="Basic and acidic residues" evidence="11">
    <location>
        <begin position="523"/>
        <end position="560"/>
    </location>
</feature>
<dbReference type="Pfam" id="PF16300">
    <property type="entry name" value="WD40_4"/>
    <property type="match status" value="1"/>
</dbReference>
<dbReference type="PANTHER" id="PTHR10856">
    <property type="entry name" value="CORONIN"/>
    <property type="match status" value="1"/>
</dbReference>
<dbReference type="Proteomes" id="UP001216638">
    <property type="component" value="Chromosome 3"/>
</dbReference>
<evidence type="ECO:0000256" key="11">
    <source>
        <dbReference type="SAM" id="MobiDB-lite"/>
    </source>
</evidence>
<dbReference type="Gene3D" id="2.130.10.10">
    <property type="entry name" value="YVTN repeat-like/Quinoprotein amine dehydrogenase"/>
    <property type="match status" value="1"/>
</dbReference>
<feature type="coiled-coil region" evidence="10">
    <location>
        <begin position="776"/>
        <end position="803"/>
    </location>
</feature>
<evidence type="ECO:0000259" key="12">
    <source>
        <dbReference type="SMART" id="SM01166"/>
    </source>
</evidence>
<keyword evidence="3 8" id="KW-0853">WD repeat</keyword>
<keyword evidence="2" id="KW-0597">Phosphoprotein</keyword>
<protein>
    <recommendedName>
        <fullName evidence="9">Coronin</fullName>
    </recommendedName>
</protein>
<dbReference type="GO" id="GO:0007015">
    <property type="term" value="P:actin filament organization"/>
    <property type="evidence" value="ECO:0007669"/>
    <property type="project" value="TreeGrafter"/>
</dbReference>
<dbReference type="AlphaFoldDB" id="A0AAF0IP34"/>
<dbReference type="FunFam" id="2.130.10.10:FF:000197">
    <property type="entry name" value="Coronin"/>
    <property type="match status" value="1"/>
</dbReference>
<feature type="region of interest" description="Disordered" evidence="11">
    <location>
        <begin position="401"/>
        <end position="580"/>
    </location>
</feature>
<gene>
    <name evidence="13" type="primary">CRN1</name>
    <name evidence="13" type="ORF">MBRA1_002443</name>
</gene>
<dbReference type="SUPFAM" id="SSF50978">
    <property type="entry name" value="WD40 repeat-like"/>
    <property type="match status" value="1"/>
</dbReference>
<evidence type="ECO:0000256" key="10">
    <source>
        <dbReference type="SAM" id="Coils"/>
    </source>
</evidence>
<feature type="repeat" description="WD" evidence="8">
    <location>
        <begin position="77"/>
        <end position="119"/>
    </location>
</feature>
<evidence type="ECO:0000313" key="14">
    <source>
        <dbReference type="Proteomes" id="UP001216638"/>
    </source>
</evidence>
<sequence>MSGRFVRSSKYRHVYGNPAKKEVCYDNVKVSNNAWDTNLLEANGQFLAMNWQASGGGAFALIPLSRPGKLPDVYPVCRGHTAAVLNTSFSPFDDNVIASGGDDAQVAVWKVSPDEIVERLDSKETTAEDIKPVATFAGGRRRVGHVQFHPTAANVLAAATGDHSIKLFDVEKQKPQVVLEGFGDAIQSMTFDWTGSAMAATCRDRKLRLFDTRTPKAVHTVDCHGGIKGARAVWCGDKPRLITSGFSKLSERQVFLWDVTQPTKPITTVSLDSSNGILMPFWSDNNIVFLAGKGDGNIRYFELESDELHYLTEYKSVEPQSGMAFLPRRSLSADDNEIARMYKVTNSLIQPVSFYVPRKADTFQADIFPPAPSNKPALSADEFFVQKKTATPNLFNFADRSIVPSEPATPTLDGGAEEGAPKAAAVAAEPKAAEPKAAAPKAEPKAAEPKAAEPKAAEPKAAEPKAAEPKAAEPKAAEPKAAEPKAAEPKAAEPKAESKVEPKTEPKAAEPATVPLAAPVAEPKPEPKAVESKAPVDPRAEAKEKSIARAADAAEAKSASHDTPVAPAATAAASASSSSAEIEELKAQIAERDTRIRELEMENLKYLLRAAAASVRFARPAARSMRKLVREDVEHATPALGAPQPTLTLFLLSSLYDRPIAQPEQRGAPIWRPDARSDAARLAHRCVANLASLTYHHLSPNTAMQRKRAGGSSTSTAPRKQSVLNEALAEMDAGTADTAAGMQLVVLHVAPKPVRGPVGSKPMYWDAQHPEKHLVNVDDHGEMERLERRVDELAQQHAALVAQLGGAHAQTRAVKTKLVDLRGTLKGMRKMASNRRTEAMLAQCPKDALVDVVEGLAHSEQLCLGVPRWQRWRDGGYLAP</sequence>
<keyword evidence="14" id="KW-1185">Reference proteome</keyword>
<proteinExistence type="inferred from homology"/>
<keyword evidence="6" id="KW-0009">Actin-binding</keyword>
<evidence type="ECO:0000256" key="3">
    <source>
        <dbReference type="ARBA" id="ARBA00022574"/>
    </source>
</evidence>
<dbReference type="SMART" id="SM01166">
    <property type="entry name" value="DUF1899"/>
    <property type="match status" value="1"/>
</dbReference>
<evidence type="ECO:0000256" key="4">
    <source>
        <dbReference type="ARBA" id="ARBA00022737"/>
    </source>
</evidence>
<feature type="compositionally biased region" description="Low complexity" evidence="11">
    <location>
        <begin position="566"/>
        <end position="580"/>
    </location>
</feature>
<dbReference type="PROSITE" id="PS50294">
    <property type="entry name" value="WD_REPEATS_REGION"/>
    <property type="match status" value="1"/>
</dbReference>
<dbReference type="EMBL" id="CP119953">
    <property type="protein sequence ID" value="WFC95789.1"/>
    <property type="molecule type" value="Genomic_DNA"/>
</dbReference>
<evidence type="ECO:0000256" key="2">
    <source>
        <dbReference type="ARBA" id="ARBA00022553"/>
    </source>
</evidence>
<evidence type="ECO:0000256" key="7">
    <source>
        <dbReference type="ARBA" id="ARBA00062568"/>
    </source>
</evidence>
<dbReference type="InterPro" id="IPR015943">
    <property type="entry name" value="WD40/YVTN_repeat-like_dom_sf"/>
</dbReference>
<evidence type="ECO:0000256" key="9">
    <source>
        <dbReference type="RuleBase" id="RU280818"/>
    </source>
</evidence>
<dbReference type="InterPro" id="IPR036322">
    <property type="entry name" value="WD40_repeat_dom_sf"/>
</dbReference>
<dbReference type="Pfam" id="PF08953">
    <property type="entry name" value="DUF1899"/>
    <property type="match status" value="1"/>
</dbReference>
<dbReference type="SMART" id="SM00320">
    <property type="entry name" value="WD40"/>
    <property type="match status" value="5"/>
</dbReference>
<dbReference type="PROSITE" id="PS50082">
    <property type="entry name" value="WD_REPEATS_2"/>
    <property type="match status" value="1"/>
</dbReference>
<dbReference type="GO" id="GO:0030479">
    <property type="term" value="C:actin cortical patch"/>
    <property type="evidence" value="ECO:0007669"/>
    <property type="project" value="UniProtKB-ARBA"/>
</dbReference>